<dbReference type="PANTHER" id="PTHR21974">
    <property type="entry name" value="RE15880P"/>
    <property type="match status" value="1"/>
</dbReference>
<evidence type="ECO:0000313" key="3">
    <source>
        <dbReference type="EMBL" id="GFT03184.1"/>
    </source>
</evidence>
<comment type="caution">
    <text evidence="3">The sequence shown here is derived from an EMBL/GenBank/DDBJ whole genome shotgun (WGS) entry which is preliminary data.</text>
</comment>
<feature type="compositionally biased region" description="Polar residues" evidence="2">
    <location>
        <begin position="515"/>
        <end position="526"/>
    </location>
</feature>
<feature type="coiled-coil region" evidence="1">
    <location>
        <begin position="111"/>
        <end position="152"/>
    </location>
</feature>
<reference evidence="3" key="1">
    <citation type="submission" date="2020-08" db="EMBL/GenBank/DDBJ databases">
        <title>Multicomponent nature underlies the extraordinary mechanical properties of spider dragline silk.</title>
        <authorList>
            <person name="Kono N."/>
            <person name="Nakamura H."/>
            <person name="Mori M."/>
            <person name="Yoshida Y."/>
            <person name="Ohtoshi R."/>
            <person name="Malay A.D."/>
            <person name="Moran D.A.P."/>
            <person name="Tomita M."/>
            <person name="Numata K."/>
            <person name="Arakawa K."/>
        </authorList>
    </citation>
    <scope>NUCLEOTIDE SEQUENCE</scope>
</reference>
<gene>
    <name evidence="3" type="ORF">NPIL_305601</name>
</gene>
<dbReference type="OrthoDB" id="6432391at2759"/>
<feature type="compositionally biased region" description="Basic and acidic residues" evidence="2">
    <location>
        <begin position="541"/>
        <end position="553"/>
    </location>
</feature>
<name>A0A8X6TFE2_NEPPI</name>
<evidence type="ECO:0000313" key="4">
    <source>
        <dbReference type="Proteomes" id="UP000887013"/>
    </source>
</evidence>
<dbReference type="EMBL" id="BMAW01102198">
    <property type="protein sequence ID" value="GFT03184.1"/>
    <property type="molecule type" value="Genomic_DNA"/>
</dbReference>
<keyword evidence="4" id="KW-1185">Reference proteome</keyword>
<keyword evidence="1" id="KW-0175">Coiled coil</keyword>
<dbReference type="Proteomes" id="UP000887013">
    <property type="component" value="Unassembled WGS sequence"/>
</dbReference>
<organism evidence="3 4">
    <name type="scientific">Nephila pilipes</name>
    <name type="common">Giant wood spider</name>
    <name type="synonym">Nephila maculata</name>
    <dbReference type="NCBI Taxonomy" id="299642"/>
    <lineage>
        <taxon>Eukaryota</taxon>
        <taxon>Metazoa</taxon>
        <taxon>Ecdysozoa</taxon>
        <taxon>Arthropoda</taxon>
        <taxon>Chelicerata</taxon>
        <taxon>Arachnida</taxon>
        <taxon>Araneae</taxon>
        <taxon>Araneomorphae</taxon>
        <taxon>Entelegynae</taxon>
        <taxon>Araneoidea</taxon>
        <taxon>Nephilidae</taxon>
        <taxon>Nephila</taxon>
    </lineage>
</organism>
<dbReference type="GO" id="GO:0005929">
    <property type="term" value="C:cilium"/>
    <property type="evidence" value="ECO:0007669"/>
    <property type="project" value="TreeGrafter"/>
</dbReference>
<feature type="region of interest" description="Disordered" evidence="2">
    <location>
        <begin position="515"/>
        <end position="553"/>
    </location>
</feature>
<feature type="region of interest" description="Disordered" evidence="2">
    <location>
        <begin position="468"/>
        <end position="487"/>
    </location>
</feature>
<dbReference type="PANTHER" id="PTHR21974:SF2">
    <property type="entry name" value="RE15880P"/>
    <property type="match status" value="1"/>
</dbReference>
<dbReference type="AlphaFoldDB" id="A0A8X6TFE2"/>
<feature type="coiled-coil region" evidence="1">
    <location>
        <begin position="176"/>
        <end position="210"/>
    </location>
</feature>
<proteinExistence type="predicted"/>
<evidence type="ECO:0000256" key="1">
    <source>
        <dbReference type="SAM" id="Coils"/>
    </source>
</evidence>
<evidence type="ECO:0000256" key="2">
    <source>
        <dbReference type="SAM" id="MobiDB-lite"/>
    </source>
</evidence>
<protein>
    <submittedName>
        <fullName evidence="3">Uncharacterized protein</fullName>
    </submittedName>
</protein>
<accession>A0A8X6TFE2</accession>
<sequence length="553" mass="63569">MNYNYTLFSKSIALTDILEQLSKMSSLGRIRFYFSGNFVKKFAVMGCGGTKPAAFQQTDAPQNRGRLFDGGVDVGMVIPEKGAAQMKPVEITVETLQKYLDLEKEIQLFEKRHVLDNYQLKSDQLEQLEKNLQALQDNRNLQAQSLHELQAAIDQTNGAQSLKQFLFEKSQKGETLNEDEEEYVDLLNRQEVIERQMETVTKQRDLLKEEISALIVDGELFQKLYAQRDELLDSIFGGAYGSERENRLEKEYDFLQERKNHIDQAHFKWKQAQIMVKQACAQLGIAVQKWRELLEIPENDMEQRYYHAAETRNNLVAASQNIQGAHGFLPNITFPYCSEDEVETLNKAVTFIFTDMQTSERYEHALNCYHTTYRRSGALRQWFDQVLNTTIAKDLAEITEESKSKAQELRQERIHLIKSKVKEITGKDVDFDARSLDTEAEDLAADEQVAKLFEAERLDGKNQNFLTASSALPPAPTPVPVSDLAPMPTNEEIFGKIDELRKKHAVEMADFEKAQTMNKARTTQGLQEKLQARRSRRSRMQNHEREIEAMQSA</sequence>